<dbReference type="Pfam" id="PF04359">
    <property type="entry name" value="DUF493"/>
    <property type="match status" value="1"/>
</dbReference>
<dbReference type="Gene3D" id="3.30.70.260">
    <property type="match status" value="1"/>
</dbReference>
<accession>A0ABR2YR31</accession>
<dbReference type="SUPFAM" id="SSF117991">
    <property type="entry name" value="YbeD/HP0495-like"/>
    <property type="match status" value="1"/>
</dbReference>
<proteinExistence type="predicted"/>
<evidence type="ECO:0000313" key="2">
    <source>
        <dbReference type="Proteomes" id="UP001491310"/>
    </source>
</evidence>
<dbReference type="EMBL" id="JALJOT010000006">
    <property type="protein sequence ID" value="KAK9909313.1"/>
    <property type="molecule type" value="Genomic_DNA"/>
</dbReference>
<sequence length="134" mass="15096">MTYYCSRTGQTINEFGATRFDVAVRALRGDFDPPQDVENTERCDNILIGALKQFPLTYTFNVVLKGGQDPEEMKRFVSDTLMSVSGSSYHECQLSERLNGKYVSVKVSACMQSPDMIASVFQELGKDPRVVMKY</sequence>
<evidence type="ECO:0000313" key="1">
    <source>
        <dbReference type="EMBL" id="KAK9909313.1"/>
    </source>
</evidence>
<protein>
    <submittedName>
        <fullName evidence="1">Uncharacterized protein</fullName>
    </submittedName>
</protein>
<dbReference type="InterPro" id="IPR027471">
    <property type="entry name" value="YbeD-like_sf"/>
</dbReference>
<gene>
    <name evidence="1" type="ORF">WJX75_000393</name>
</gene>
<keyword evidence="2" id="KW-1185">Reference proteome</keyword>
<comment type="caution">
    <text evidence="1">The sequence shown here is derived from an EMBL/GenBank/DDBJ whole genome shotgun (WGS) entry which is preliminary data.</text>
</comment>
<name>A0ABR2YR31_9CHLO</name>
<organism evidence="1 2">
    <name type="scientific">Coccomyxa subellipsoidea</name>
    <dbReference type="NCBI Taxonomy" id="248742"/>
    <lineage>
        <taxon>Eukaryota</taxon>
        <taxon>Viridiplantae</taxon>
        <taxon>Chlorophyta</taxon>
        <taxon>core chlorophytes</taxon>
        <taxon>Trebouxiophyceae</taxon>
        <taxon>Trebouxiophyceae incertae sedis</taxon>
        <taxon>Coccomyxaceae</taxon>
        <taxon>Coccomyxa</taxon>
    </lineage>
</organism>
<dbReference type="InterPro" id="IPR007454">
    <property type="entry name" value="UPF0250_YbeD-like"/>
</dbReference>
<reference evidence="1 2" key="1">
    <citation type="journal article" date="2024" name="Nat. Commun.">
        <title>Phylogenomics reveals the evolutionary origins of lichenization in chlorophyte algae.</title>
        <authorList>
            <person name="Puginier C."/>
            <person name="Libourel C."/>
            <person name="Otte J."/>
            <person name="Skaloud P."/>
            <person name="Haon M."/>
            <person name="Grisel S."/>
            <person name="Petersen M."/>
            <person name="Berrin J.G."/>
            <person name="Delaux P.M."/>
            <person name="Dal Grande F."/>
            <person name="Keller J."/>
        </authorList>
    </citation>
    <scope>NUCLEOTIDE SEQUENCE [LARGE SCALE GENOMIC DNA]</scope>
    <source>
        <strain evidence="1 2">SAG 216-7</strain>
    </source>
</reference>
<dbReference type="Proteomes" id="UP001491310">
    <property type="component" value="Unassembled WGS sequence"/>
</dbReference>